<dbReference type="Gene3D" id="3.80.10.10">
    <property type="entry name" value="Ribonuclease Inhibitor"/>
    <property type="match status" value="1"/>
</dbReference>
<dbReference type="EMBL" id="JARJLG010000157">
    <property type="protein sequence ID" value="KAJ7735091.1"/>
    <property type="molecule type" value="Genomic_DNA"/>
</dbReference>
<dbReference type="InterPro" id="IPR032675">
    <property type="entry name" value="LRR_dom_sf"/>
</dbReference>
<dbReference type="AlphaFoldDB" id="A0AAD7MW02"/>
<evidence type="ECO:0000313" key="2">
    <source>
        <dbReference type="Proteomes" id="UP001215280"/>
    </source>
</evidence>
<dbReference type="Proteomes" id="UP001215280">
    <property type="component" value="Unassembled WGS sequence"/>
</dbReference>
<name>A0AAD7MW02_9AGAR</name>
<accession>A0AAD7MW02</accession>
<dbReference type="InterPro" id="IPR036047">
    <property type="entry name" value="F-box-like_dom_sf"/>
</dbReference>
<dbReference type="SUPFAM" id="SSF81383">
    <property type="entry name" value="F-box domain"/>
    <property type="match status" value="1"/>
</dbReference>
<organism evidence="1 2">
    <name type="scientific">Mycena maculata</name>
    <dbReference type="NCBI Taxonomy" id="230809"/>
    <lineage>
        <taxon>Eukaryota</taxon>
        <taxon>Fungi</taxon>
        <taxon>Dikarya</taxon>
        <taxon>Basidiomycota</taxon>
        <taxon>Agaricomycotina</taxon>
        <taxon>Agaricomycetes</taxon>
        <taxon>Agaricomycetidae</taxon>
        <taxon>Agaricales</taxon>
        <taxon>Marasmiineae</taxon>
        <taxon>Mycenaceae</taxon>
        <taxon>Mycena</taxon>
    </lineage>
</organism>
<evidence type="ECO:0008006" key="3">
    <source>
        <dbReference type="Google" id="ProtNLM"/>
    </source>
</evidence>
<reference evidence="1" key="1">
    <citation type="submission" date="2023-03" db="EMBL/GenBank/DDBJ databases">
        <title>Massive genome expansion in bonnet fungi (Mycena s.s.) driven by repeated elements and novel gene families across ecological guilds.</title>
        <authorList>
            <consortium name="Lawrence Berkeley National Laboratory"/>
            <person name="Harder C.B."/>
            <person name="Miyauchi S."/>
            <person name="Viragh M."/>
            <person name="Kuo A."/>
            <person name="Thoen E."/>
            <person name="Andreopoulos B."/>
            <person name="Lu D."/>
            <person name="Skrede I."/>
            <person name="Drula E."/>
            <person name="Henrissat B."/>
            <person name="Morin E."/>
            <person name="Kohler A."/>
            <person name="Barry K."/>
            <person name="LaButti K."/>
            <person name="Morin E."/>
            <person name="Salamov A."/>
            <person name="Lipzen A."/>
            <person name="Mereny Z."/>
            <person name="Hegedus B."/>
            <person name="Baldrian P."/>
            <person name="Stursova M."/>
            <person name="Weitz H."/>
            <person name="Taylor A."/>
            <person name="Grigoriev I.V."/>
            <person name="Nagy L.G."/>
            <person name="Martin F."/>
            <person name="Kauserud H."/>
        </authorList>
    </citation>
    <scope>NUCLEOTIDE SEQUENCE</scope>
    <source>
        <strain evidence="1">CBHHK188m</strain>
    </source>
</reference>
<dbReference type="CDD" id="cd09917">
    <property type="entry name" value="F-box_SF"/>
    <property type="match status" value="1"/>
</dbReference>
<keyword evidence="2" id="KW-1185">Reference proteome</keyword>
<comment type="caution">
    <text evidence="1">The sequence shown here is derived from an EMBL/GenBank/DDBJ whole genome shotgun (WGS) entry which is preliminary data.</text>
</comment>
<proteinExistence type="predicted"/>
<sequence length="398" mass="45161">MSVFPQELYDIIISLCDQRSLISCSLVCRTWVPSSRIRHFANLRPLVISPASLSQVLLLVDQHTSTISPYIRSLVLKDWAEGPSGSNSSSFYAVLPRITGRMVAVESLTFHATDWDEEEMAHGPLKFLVFNFKDTLKTLELRDCSCRTFDSLVELACSFPALENLSLHRLARLDPRGVEATDLLPPALRTIHAHGYIKKELFRWFLATKCLDIEVVTIGPILPGEAPVVGKFLRALKNNLRHITISGESTPNLHRTIDLKHNWQLSSIHFTNLMLYHHGSGGRASMNWFIHLLLTVRSSDVRSLRFSVCVHSKSAGTLDVIDWLALRTCLEKPKFVFLTFSMARHKEAVAGRWWDGYVDMAEKFVRERLPQYQDTGILCFDFEKDLITADSDDESDSD</sequence>
<evidence type="ECO:0000313" key="1">
    <source>
        <dbReference type="EMBL" id="KAJ7735091.1"/>
    </source>
</evidence>
<protein>
    <recommendedName>
        <fullName evidence="3">F-box domain-containing protein</fullName>
    </recommendedName>
</protein>
<gene>
    <name evidence="1" type="ORF">DFH07DRAFT_843954</name>
</gene>
<dbReference type="SUPFAM" id="SSF52047">
    <property type="entry name" value="RNI-like"/>
    <property type="match status" value="1"/>
</dbReference>